<protein>
    <submittedName>
        <fullName evidence="1">DUF1772-domain-containing protein</fullName>
    </submittedName>
</protein>
<reference evidence="1" key="1">
    <citation type="journal article" date="2020" name="Stud. Mycol.">
        <title>101 Dothideomycetes genomes: a test case for predicting lifestyles and emergence of pathogens.</title>
        <authorList>
            <person name="Haridas S."/>
            <person name="Albert R."/>
            <person name="Binder M."/>
            <person name="Bloem J."/>
            <person name="Labutti K."/>
            <person name="Salamov A."/>
            <person name="Andreopoulos B."/>
            <person name="Baker S."/>
            <person name="Barry K."/>
            <person name="Bills G."/>
            <person name="Bluhm B."/>
            <person name="Cannon C."/>
            <person name="Castanera R."/>
            <person name="Culley D."/>
            <person name="Daum C."/>
            <person name="Ezra D."/>
            <person name="Gonzalez J."/>
            <person name="Henrissat B."/>
            <person name="Kuo A."/>
            <person name="Liang C."/>
            <person name="Lipzen A."/>
            <person name="Lutzoni F."/>
            <person name="Magnuson J."/>
            <person name="Mondo S."/>
            <person name="Nolan M."/>
            <person name="Ohm R."/>
            <person name="Pangilinan J."/>
            <person name="Park H.-J."/>
            <person name="Ramirez L."/>
            <person name="Alfaro M."/>
            <person name="Sun H."/>
            <person name="Tritt A."/>
            <person name="Yoshinaga Y."/>
            <person name="Zwiers L.-H."/>
            <person name="Turgeon B."/>
            <person name="Goodwin S."/>
            <person name="Spatafora J."/>
            <person name="Crous P."/>
            <person name="Grigoriev I."/>
        </authorList>
    </citation>
    <scope>NUCLEOTIDE SEQUENCE</scope>
    <source>
        <strain evidence="1">ATCC 200398</strain>
    </source>
</reference>
<dbReference type="EMBL" id="MU003534">
    <property type="protein sequence ID" value="KAF2464731.1"/>
    <property type="molecule type" value="Genomic_DNA"/>
</dbReference>
<proteinExistence type="predicted"/>
<sequence length="155" mass="17112">MSTSNIQATAIITGGFLSGAMMSLCFITVPTILDTATEATHLQKQWARMYHYGHYILPTMAVGTGLLHGYTSLSKSRAQLPWRLFALAGVTVVSIAPFTWIFMLTTNNELFRLGAQPLVPEMSRVRGLVVKWTWLHFARSLLTLTGTIMAAMGTF</sequence>
<dbReference type="Proteomes" id="UP000799755">
    <property type="component" value="Unassembled WGS sequence"/>
</dbReference>
<gene>
    <name evidence="1" type="ORF">BDR25DRAFT_396600</name>
</gene>
<comment type="caution">
    <text evidence="1">The sequence shown here is derived from an EMBL/GenBank/DDBJ whole genome shotgun (WGS) entry which is preliminary data.</text>
</comment>
<evidence type="ECO:0000313" key="2">
    <source>
        <dbReference type="Proteomes" id="UP000799755"/>
    </source>
</evidence>
<organism evidence="1 2">
    <name type="scientific">Lindgomyces ingoldianus</name>
    <dbReference type="NCBI Taxonomy" id="673940"/>
    <lineage>
        <taxon>Eukaryota</taxon>
        <taxon>Fungi</taxon>
        <taxon>Dikarya</taxon>
        <taxon>Ascomycota</taxon>
        <taxon>Pezizomycotina</taxon>
        <taxon>Dothideomycetes</taxon>
        <taxon>Pleosporomycetidae</taxon>
        <taxon>Pleosporales</taxon>
        <taxon>Lindgomycetaceae</taxon>
        <taxon>Lindgomyces</taxon>
    </lineage>
</organism>
<accession>A0ACB6QCT3</accession>
<name>A0ACB6QCT3_9PLEO</name>
<evidence type="ECO:0000313" key="1">
    <source>
        <dbReference type="EMBL" id="KAF2464731.1"/>
    </source>
</evidence>
<keyword evidence="2" id="KW-1185">Reference proteome</keyword>